<feature type="binding site" description="axial binding residue" evidence="9">
    <location>
        <position position="348"/>
    </location>
    <ligand>
        <name>heme</name>
        <dbReference type="ChEBI" id="CHEBI:30413"/>
    </ligand>
    <ligandPart>
        <name>Fe</name>
        <dbReference type="ChEBI" id="CHEBI:18248"/>
    </ligandPart>
</feature>
<keyword evidence="8" id="KW-0472">Membrane</keyword>
<dbReference type="EMBL" id="CP139487">
    <property type="protein sequence ID" value="WPU63560.1"/>
    <property type="molecule type" value="Genomic_DNA"/>
</dbReference>
<dbReference type="KEGG" id="psti:SOO65_12760"/>
<dbReference type="PANTHER" id="PTHR24282:SF211">
    <property type="entry name" value="CYTOCHROME P450-RELATED"/>
    <property type="match status" value="1"/>
</dbReference>
<dbReference type="InterPro" id="IPR017972">
    <property type="entry name" value="Cyt_P450_CS"/>
</dbReference>
<evidence type="ECO:0000313" key="11">
    <source>
        <dbReference type="EMBL" id="WPU63560.1"/>
    </source>
</evidence>
<comment type="subcellular location">
    <subcellularLocation>
        <location evidence="1">Membrane</location>
    </subcellularLocation>
</comment>
<reference evidence="11 12" key="1">
    <citation type="submission" date="2023-11" db="EMBL/GenBank/DDBJ databases">
        <title>Peredibacter starrii A3.12.</title>
        <authorList>
            <person name="Mitchell R.J."/>
        </authorList>
    </citation>
    <scope>NUCLEOTIDE SEQUENCE [LARGE SCALE GENOMIC DNA]</scope>
    <source>
        <strain evidence="11 12">A3.12</strain>
    </source>
</reference>
<evidence type="ECO:0000256" key="3">
    <source>
        <dbReference type="ARBA" id="ARBA00022692"/>
    </source>
</evidence>
<keyword evidence="4 9" id="KW-0479">Metal-binding</keyword>
<dbReference type="Pfam" id="PF00067">
    <property type="entry name" value="p450"/>
    <property type="match status" value="1"/>
</dbReference>
<dbReference type="PRINTS" id="PR00463">
    <property type="entry name" value="EP450I"/>
</dbReference>
<keyword evidence="5" id="KW-1133">Transmembrane helix</keyword>
<comment type="cofactor">
    <cofactor evidence="9">
        <name>heme</name>
        <dbReference type="ChEBI" id="CHEBI:30413"/>
    </cofactor>
</comment>
<dbReference type="GO" id="GO:0005506">
    <property type="term" value="F:iron ion binding"/>
    <property type="evidence" value="ECO:0007669"/>
    <property type="project" value="InterPro"/>
</dbReference>
<dbReference type="GO" id="GO:0020037">
    <property type="term" value="F:heme binding"/>
    <property type="evidence" value="ECO:0007669"/>
    <property type="project" value="InterPro"/>
</dbReference>
<keyword evidence="3" id="KW-0812">Transmembrane</keyword>
<dbReference type="InterPro" id="IPR050665">
    <property type="entry name" value="Cytochrome_P450_Monooxygen"/>
</dbReference>
<keyword evidence="12" id="KW-1185">Reference proteome</keyword>
<dbReference type="InterPro" id="IPR002401">
    <property type="entry name" value="Cyt_P450_E_grp-I"/>
</dbReference>
<organism evidence="11 12">
    <name type="scientific">Peredibacter starrii</name>
    <dbReference type="NCBI Taxonomy" id="28202"/>
    <lineage>
        <taxon>Bacteria</taxon>
        <taxon>Pseudomonadati</taxon>
        <taxon>Bdellovibrionota</taxon>
        <taxon>Bacteriovoracia</taxon>
        <taxon>Bacteriovoracales</taxon>
        <taxon>Bacteriovoracaceae</taxon>
        <taxon>Peredibacter</taxon>
    </lineage>
</organism>
<gene>
    <name evidence="11" type="ORF">SOO65_12760</name>
</gene>
<dbReference type="GO" id="GO:0016020">
    <property type="term" value="C:membrane"/>
    <property type="evidence" value="ECO:0007669"/>
    <property type="project" value="UniProtKB-SubCell"/>
</dbReference>
<evidence type="ECO:0000256" key="10">
    <source>
        <dbReference type="RuleBase" id="RU000461"/>
    </source>
</evidence>
<dbReference type="Gene3D" id="1.10.630.10">
    <property type="entry name" value="Cytochrome P450"/>
    <property type="match status" value="1"/>
</dbReference>
<keyword evidence="10" id="KW-0503">Monooxygenase</keyword>
<dbReference type="PRINTS" id="PR00385">
    <property type="entry name" value="P450"/>
</dbReference>
<comment type="similarity">
    <text evidence="10">Belongs to the cytochrome P450 family.</text>
</comment>
<keyword evidence="7 9" id="KW-0408">Iron</keyword>
<evidence type="ECO:0000256" key="5">
    <source>
        <dbReference type="ARBA" id="ARBA00022989"/>
    </source>
</evidence>
<evidence type="ECO:0000256" key="6">
    <source>
        <dbReference type="ARBA" id="ARBA00023002"/>
    </source>
</evidence>
<evidence type="ECO:0000256" key="8">
    <source>
        <dbReference type="ARBA" id="ARBA00023136"/>
    </source>
</evidence>
<dbReference type="SUPFAM" id="SSF48264">
    <property type="entry name" value="Cytochrome P450"/>
    <property type="match status" value="1"/>
</dbReference>
<dbReference type="Proteomes" id="UP001324634">
    <property type="component" value="Chromosome"/>
</dbReference>
<accession>A0AAX4HJZ0</accession>
<evidence type="ECO:0000256" key="9">
    <source>
        <dbReference type="PIRSR" id="PIRSR602401-1"/>
    </source>
</evidence>
<protein>
    <submittedName>
        <fullName evidence="11">Cytochrome P450</fullName>
    </submittedName>
</protein>
<evidence type="ECO:0000256" key="4">
    <source>
        <dbReference type="ARBA" id="ARBA00022723"/>
    </source>
</evidence>
<proteinExistence type="inferred from homology"/>
<dbReference type="PROSITE" id="PS00086">
    <property type="entry name" value="CYTOCHROME_P450"/>
    <property type="match status" value="1"/>
</dbReference>
<keyword evidence="2 9" id="KW-0349">Heme</keyword>
<dbReference type="AlphaFoldDB" id="A0AAX4HJZ0"/>
<dbReference type="PANTHER" id="PTHR24282">
    <property type="entry name" value="CYTOCHROME P450 FAMILY MEMBER"/>
    <property type="match status" value="1"/>
</dbReference>
<dbReference type="GO" id="GO:0016705">
    <property type="term" value="F:oxidoreductase activity, acting on paired donors, with incorporation or reduction of molecular oxygen"/>
    <property type="evidence" value="ECO:0007669"/>
    <property type="project" value="InterPro"/>
</dbReference>
<dbReference type="InterPro" id="IPR036396">
    <property type="entry name" value="Cyt_P450_sf"/>
</dbReference>
<name>A0AAX4HJZ0_9BACT</name>
<keyword evidence="6 10" id="KW-0560">Oxidoreductase</keyword>
<evidence type="ECO:0000256" key="1">
    <source>
        <dbReference type="ARBA" id="ARBA00004370"/>
    </source>
</evidence>
<dbReference type="InterPro" id="IPR001128">
    <property type="entry name" value="Cyt_P450"/>
</dbReference>
<evidence type="ECO:0000313" key="12">
    <source>
        <dbReference type="Proteomes" id="UP001324634"/>
    </source>
</evidence>
<dbReference type="GO" id="GO:0004497">
    <property type="term" value="F:monooxygenase activity"/>
    <property type="evidence" value="ECO:0007669"/>
    <property type="project" value="UniProtKB-KW"/>
</dbReference>
<sequence length="403" mass="46108">MKSFTNLKKFMKNPVLFLDECFTEGLQDIQTVRIGPKIFHLIFDPDLAQKILISESEVFVQNRSIFDRIKPITGDKGLVQLNGDESRLNRRKVRPMLLPSNMEEMKKIVLKNTNEAIENLRPGSFIDISDFMADLVLRNAFGMFLGIDIKQGAQDIVSEYKTLNQLCGNRMVSMLPLPLIIPTPTNLLIRRLRKSLRSKIQNTLKNKLPTTTNVHKIFFEDETLIDQCMTFLFAGHETTASSLAFTFLLLANHPQYMRQIKEGDEEIAHHVYMEALRLFPPAYMLAREASKGTNLNGVKINKGDQVLIGIKQIHHHPKFHSNPGTFSPERFQANVKSFLPFGLGPKNCIGEKVAYMEAEIIIKCFCERVQFGIFDSQIEYRPLVTLHPKSNQLLKIRDVIYGQ</sequence>
<evidence type="ECO:0000256" key="7">
    <source>
        <dbReference type="ARBA" id="ARBA00023004"/>
    </source>
</evidence>
<evidence type="ECO:0000256" key="2">
    <source>
        <dbReference type="ARBA" id="ARBA00022617"/>
    </source>
</evidence>